<evidence type="ECO:0000313" key="3">
    <source>
        <dbReference type="Proteomes" id="UP000698752"/>
    </source>
</evidence>
<feature type="domain" description="PhnB-like" evidence="1">
    <location>
        <begin position="3"/>
        <end position="133"/>
    </location>
</feature>
<dbReference type="PANTHER" id="PTHR33990">
    <property type="entry name" value="PROTEIN YJDN-RELATED"/>
    <property type="match status" value="1"/>
</dbReference>
<comment type="caution">
    <text evidence="2">The sequence shown here is derived from an EMBL/GenBank/DDBJ whole genome shotgun (WGS) entry which is preliminary data.</text>
</comment>
<dbReference type="Proteomes" id="UP000698752">
    <property type="component" value="Unassembled WGS sequence"/>
</dbReference>
<reference evidence="3" key="1">
    <citation type="journal article" date="2021" name="Syst. Appl. Microbiol.">
        <title>Roseomonas hellenica sp. nov., isolated from roots of wild-growing Alkanna tinctoria.</title>
        <authorList>
            <person name="Rat A."/>
            <person name="Naranjo H.D."/>
            <person name="Lebbe L."/>
            <person name="Cnockaert M."/>
            <person name="Krigas N."/>
            <person name="Grigoriadou K."/>
            <person name="Maloupa E."/>
            <person name="Willems A."/>
        </authorList>
    </citation>
    <scope>NUCLEOTIDE SEQUENCE [LARGE SCALE GENOMIC DNA]</scope>
    <source>
        <strain evidence="3">LMG 31159</strain>
    </source>
</reference>
<organism evidence="2 3">
    <name type="scientific">Neoroseomonas terrae</name>
    <dbReference type="NCBI Taxonomy" id="424799"/>
    <lineage>
        <taxon>Bacteria</taxon>
        <taxon>Pseudomonadati</taxon>
        <taxon>Pseudomonadota</taxon>
        <taxon>Alphaproteobacteria</taxon>
        <taxon>Acetobacterales</taxon>
        <taxon>Acetobacteraceae</taxon>
        <taxon>Neoroseomonas</taxon>
    </lineage>
</organism>
<keyword evidence="3" id="KW-1185">Reference proteome</keyword>
<dbReference type="InterPro" id="IPR029068">
    <property type="entry name" value="Glyas_Bleomycin-R_OHBP_Dase"/>
</dbReference>
<sequence length="141" mass="15020">MPITPYLFYEGRAEEAIAFYGTALGAETIMLMRNSDAPDQPPPGMLPPGSENKILHAEIRIGADALMISDGFCAGAAKFDGFGVSLPASDAEQAGRFFNALADGGEVRMPLGKTFFSPAFGMVVDRFGVLWMVAVPQENAQ</sequence>
<evidence type="ECO:0000259" key="1">
    <source>
        <dbReference type="Pfam" id="PF06983"/>
    </source>
</evidence>
<dbReference type="Pfam" id="PF06983">
    <property type="entry name" value="3-dmu-9_3-mt"/>
    <property type="match status" value="1"/>
</dbReference>
<dbReference type="EMBL" id="JAAEDI010000002">
    <property type="protein sequence ID" value="MBR0648529.1"/>
    <property type="molecule type" value="Genomic_DNA"/>
</dbReference>
<proteinExistence type="predicted"/>
<name>A0ABS5EBX7_9PROT</name>
<dbReference type="PANTHER" id="PTHR33990:SF1">
    <property type="entry name" value="PROTEIN YJDN"/>
    <property type="match status" value="1"/>
</dbReference>
<dbReference type="SUPFAM" id="SSF54593">
    <property type="entry name" value="Glyoxalase/Bleomycin resistance protein/Dihydroxybiphenyl dioxygenase"/>
    <property type="match status" value="1"/>
</dbReference>
<dbReference type="Gene3D" id="3.10.180.10">
    <property type="entry name" value="2,3-Dihydroxybiphenyl 1,2-Dioxygenase, domain 1"/>
    <property type="match status" value="1"/>
</dbReference>
<dbReference type="CDD" id="cd06588">
    <property type="entry name" value="PhnB_like"/>
    <property type="match status" value="1"/>
</dbReference>
<dbReference type="InterPro" id="IPR028973">
    <property type="entry name" value="PhnB-like"/>
</dbReference>
<dbReference type="RefSeq" id="WP_211865779.1">
    <property type="nucleotide sequence ID" value="NZ_JAAEDI010000002.1"/>
</dbReference>
<accession>A0ABS5EBX7</accession>
<protein>
    <submittedName>
        <fullName evidence="2">VOC family protein</fullName>
    </submittedName>
</protein>
<evidence type="ECO:0000313" key="2">
    <source>
        <dbReference type="EMBL" id="MBR0648529.1"/>
    </source>
</evidence>
<gene>
    <name evidence="2" type="ORF">GXW78_02550</name>
</gene>